<dbReference type="Proteomes" id="UP001250932">
    <property type="component" value="Unassembled WGS sequence"/>
</dbReference>
<evidence type="ECO:0000256" key="8">
    <source>
        <dbReference type="ARBA" id="ARBA00023299"/>
    </source>
</evidence>
<dbReference type="GO" id="GO:0016787">
    <property type="term" value="F:hydrolase activity"/>
    <property type="evidence" value="ECO:0007669"/>
    <property type="project" value="UniProtKB-KW"/>
</dbReference>
<keyword evidence="7" id="KW-0460">Magnesium</keyword>
<dbReference type="InterPro" id="IPR036412">
    <property type="entry name" value="HAD-like_sf"/>
</dbReference>
<evidence type="ECO:0000313" key="12">
    <source>
        <dbReference type="Proteomes" id="UP001250932"/>
    </source>
</evidence>
<evidence type="ECO:0000256" key="7">
    <source>
        <dbReference type="ARBA" id="ARBA00022842"/>
    </source>
</evidence>
<evidence type="ECO:0000256" key="4">
    <source>
        <dbReference type="ARBA" id="ARBA00022605"/>
    </source>
</evidence>
<organism evidence="11 12">
    <name type="scientific">Candidatus Nitronereus thalassa</name>
    <dbReference type="NCBI Taxonomy" id="3020898"/>
    <lineage>
        <taxon>Bacteria</taxon>
        <taxon>Pseudomonadati</taxon>
        <taxon>Nitrospirota</taxon>
        <taxon>Nitrospiria</taxon>
        <taxon>Nitrospirales</taxon>
        <taxon>Nitrospiraceae</taxon>
        <taxon>Candidatus Nitronereus</taxon>
    </lineage>
</organism>
<evidence type="ECO:0000256" key="9">
    <source>
        <dbReference type="ARBA" id="ARBA00048138"/>
    </source>
</evidence>
<dbReference type="PANTHER" id="PTHR43344">
    <property type="entry name" value="PHOSPHOSERINE PHOSPHATASE"/>
    <property type="match status" value="1"/>
</dbReference>
<dbReference type="Pfam" id="PF00702">
    <property type="entry name" value="Hydrolase"/>
    <property type="match status" value="1"/>
</dbReference>
<evidence type="ECO:0000313" key="11">
    <source>
        <dbReference type="EMBL" id="MDT7042035.1"/>
    </source>
</evidence>
<dbReference type="InterPro" id="IPR050582">
    <property type="entry name" value="HAD-like_SerB"/>
</dbReference>
<comment type="catalytic activity">
    <reaction evidence="10">
        <text>O-phospho-D-serine + H2O = D-serine + phosphate</text>
        <dbReference type="Rhea" id="RHEA:24873"/>
        <dbReference type="ChEBI" id="CHEBI:15377"/>
        <dbReference type="ChEBI" id="CHEBI:35247"/>
        <dbReference type="ChEBI" id="CHEBI:43474"/>
        <dbReference type="ChEBI" id="CHEBI:58680"/>
        <dbReference type="EC" id="3.1.3.3"/>
    </reaction>
</comment>
<dbReference type="EMBL" id="JAQOUE010000001">
    <property type="protein sequence ID" value="MDT7042035.1"/>
    <property type="molecule type" value="Genomic_DNA"/>
</dbReference>
<dbReference type="Gene3D" id="3.40.50.1000">
    <property type="entry name" value="HAD superfamily/HAD-like"/>
    <property type="match status" value="1"/>
</dbReference>
<proteinExistence type="predicted"/>
<comment type="caution">
    <text evidence="11">The sequence shown here is derived from an EMBL/GenBank/DDBJ whole genome shotgun (WGS) entry which is preliminary data.</text>
</comment>
<keyword evidence="12" id="KW-1185">Reference proteome</keyword>
<dbReference type="Gene3D" id="3.90.1470.10">
    <property type="entry name" value="thrh gene product, domain 2"/>
    <property type="match status" value="1"/>
</dbReference>
<evidence type="ECO:0000256" key="6">
    <source>
        <dbReference type="ARBA" id="ARBA00022801"/>
    </source>
</evidence>
<evidence type="ECO:0000256" key="2">
    <source>
        <dbReference type="ARBA" id="ARBA00005135"/>
    </source>
</evidence>
<keyword evidence="4" id="KW-0028">Amino-acid biosynthesis</keyword>
<dbReference type="EC" id="3.1.3.3" evidence="3"/>
<dbReference type="RefSeq" id="WP_313832389.1">
    <property type="nucleotide sequence ID" value="NZ_JAQOUE010000001.1"/>
</dbReference>
<evidence type="ECO:0000256" key="1">
    <source>
        <dbReference type="ARBA" id="ARBA00001946"/>
    </source>
</evidence>
<evidence type="ECO:0000256" key="3">
    <source>
        <dbReference type="ARBA" id="ARBA00012640"/>
    </source>
</evidence>
<dbReference type="SUPFAM" id="SSF56784">
    <property type="entry name" value="HAD-like"/>
    <property type="match status" value="1"/>
</dbReference>
<comment type="pathway">
    <text evidence="2">Amino-acid biosynthesis; L-serine biosynthesis; L-serine from 3-phospho-D-glycerate: step 3/3.</text>
</comment>
<name>A0ABU3K6R1_9BACT</name>
<keyword evidence="5" id="KW-0479">Metal-binding</keyword>
<protein>
    <recommendedName>
        <fullName evidence="3">phosphoserine phosphatase</fullName>
        <ecNumber evidence="3">3.1.3.3</ecNumber>
    </recommendedName>
</protein>
<keyword evidence="6 11" id="KW-0378">Hydrolase</keyword>
<dbReference type="InterPro" id="IPR023214">
    <property type="entry name" value="HAD_sf"/>
</dbReference>
<reference evidence="11 12" key="1">
    <citation type="journal article" date="2023" name="ISME J.">
        <title>Cultivation and genomic characterization of novel and ubiquitous marine nitrite-oxidizing bacteria from the Nitrospirales.</title>
        <authorList>
            <person name="Mueller A.J."/>
            <person name="Daebeler A."/>
            <person name="Herbold C.W."/>
            <person name="Kirkegaard R.H."/>
            <person name="Daims H."/>
        </authorList>
    </citation>
    <scope>NUCLEOTIDE SEQUENCE [LARGE SCALE GENOMIC DNA]</scope>
    <source>
        <strain evidence="11 12">EB</strain>
    </source>
</reference>
<keyword evidence="8" id="KW-0718">Serine biosynthesis</keyword>
<dbReference type="InterPro" id="IPR011863">
    <property type="entry name" value="HSK-PSP"/>
</dbReference>
<sequence length="207" mass="23373">MTQPVLTCLDMEGVLTPEIWLAVADKTGIADLKVTTRDIPDYDELMRLRLKILADHRVRIADIRNVVATLKPLEGAAEFLDWLRARCQVIILSDTFYDLVAPLMQQLQYPSIFCHTLEIDEEGFIRNYHLRQADQKRHAVAALKNLNFRVLAAGDSYNDISMLKEANVGVFFCPPDSIKAEFPQIPVARSYQELQGSLSRLGGLVNS</sequence>
<dbReference type="NCBIfam" id="TIGR02137">
    <property type="entry name" value="HSK-PSP"/>
    <property type="match status" value="1"/>
</dbReference>
<dbReference type="NCBIfam" id="NF010109">
    <property type="entry name" value="PRK13582.1"/>
    <property type="match status" value="1"/>
</dbReference>
<comment type="catalytic activity">
    <reaction evidence="9">
        <text>O-phospho-L-serine + H2O = L-serine + phosphate</text>
        <dbReference type="Rhea" id="RHEA:21208"/>
        <dbReference type="ChEBI" id="CHEBI:15377"/>
        <dbReference type="ChEBI" id="CHEBI:33384"/>
        <dbReference type="ChEBI" id="CHEBI:43474"/>
        <dbReference type="ChEBI" id="CHEBI:57524"/>
        <dbReference type="EC" id="3.1.3.3"/>
    </reaction>
</comment>
<comment type="cofactor">
    <cofactor evidence="1">
        <name>Mg(2+)</name>
        <dbReference type="ChEBI" id="CHEBI:18420"/>
    </cofactor>
</comment>
<gene>
    <name evidence="11" type="primary">thrH</name>
    <name evidence="11" type="ORF">PPG34_06690</name>
</gene>
<accession>A0ABU3K6R1</accession>
<dbReference type="PANTHER" id="PTHR43344:SF2">
    <property type="entry name" value="PHOSPHOSERINE PHOSPHATASE"/>
    <property type="match status" value="1"/>
</dbReference>
<evidence type="ECO:0000256" key="5">
    <source>
        <dbReference type="ARBA" id="ARBA00022723"/>
    </source>
</evidence>
<evidence type="ECO:0000256" key="10">
    <source>
        <dbReference type="ARBA" id="ARBA00048523"/>
    </source>
</evidence>